<feature type="disulfide bond" evidence="11">
    <location>
        <begin position="132"/>
        <end position="139"/>
    </location>
</feature>
<comment type="similarity">
    <text evidence="2 12">Belongs to the cutinase family.</text>
</comment>
<keyword evidence="7 12" id="KW-0378">Hydrolase</keyword>
<dbReference type="GO" id="GO:0050525">
    <property type="term" value="F:cutinase activity"/>
    <property type="evidence" value="ECO:0007669"/>
    <property type="project" value="UniProtKB-UniRule"/>
</dbReference>
<evidence type="ECO:0000256" key="3">
    <source>
        <dbReference type="ARBA" id="ARBA00013095"/>
    </source>
</evidence>
<dbReference type="PROSITE" id="PS00155">
    <property type="entry name" value="CUTINASE_1"/>
    <property type="match status" value="1"/>
</dbReference>
<accession>A0AAD9AB94</accession>
<name>A0AAD9AB94_9PEZI</name>
<evidence type="ECO:0000256" key="6">
    <source>
        <dbReference type="ARBA" id="ARBA00022729"/>
    </source>
</evidence>
<evidence type="ECO:0000256" key="10">
    <source>
        <dbReference type="PIRSR" id="PIRSR611150-1"/>
    </source>
</evidence>
<dbReference type="Proteomes" id="UP001243330">
    <property type="component" value="Unassembled WGS sequence"/>
</dbReference>
<dbReference type="GO" id="GO:0005576">
    <property type="term" value="C:extracellular region"/>
    <property type="evidence" value="ECO:0007669"/>
    <property type="project" value="UniProtKB-SubCell"/>
</dbReference>
<feature type="active site" description="Proton donor/acceptor" evidence="10">
    <location>
        <position position="149"/>
    </location>
</feature>
<dbReference type="EMBL" id="JAQOWY010000293">
    <property type="protein sequence ID" value="KAK1844903.1"/>
    <property type="molecule type" value="Genomic_DNA"/>
</dbReference>
<dbReference type="InterPro" id="IPR011150">
    <property type="entry name" value="Cutinase_monf"/>
</dbReference>
<dbReference type="GO" id="GO:0016052">
    <property type="term" value="P:carbohydrate catabolic process"/>
    <property type="evidence" value="ECO:0007669"/>
    <property type="project" value="TreeGrafter"/>
</dbReference>
<evidence type="ECO:0000256" key="8">
    <source>
        <dbReference type="ARBA" id="ARBA00023157"/>
    </source>
</evidence>
<feature type="active site" description="Nucleophile" evidence="10">
    <location>
        <position position="136"/>
    </location>
</feature>
<dbReference type="PANTHER" id="PTHR48250:SF2">
    <property type="entry name" value="CUTINASE"/>
    <property type="match status" value="1"/>
</dbReference>
<protein>
    <recommendedName>
        <fullName evidence="3 12">Cutinase</fullName>
        <ecNumber evidence="3 12">3.1.1.74</ecNumber>
    </recommendedName>
</protein>
<evidence type="ECO:0000256" key="12">
    <source>
        <dbReference type="RuleBase" id="RU361263"/>
    </source>
</evidence>
<dbReference type="Pfam" id="PF01083">
    <property type="entry name" value="Cutinase"/>
    <property type="match status" value="1"/>
</dbReference>
<evidence type="ECO:0000256" key="7">
    <source>
        <dbReference type="ARBA" id="ARBA00022801"/>
    </source>
</evidence>
<dbReference type="InterPro" id="IPR000675">
    <property type="entry name" value="Cutinase/axe"/>
</dbReference>
<evidence type="ECO:0000256" key="5">
    <source>
        <dbReference type="ARBA" id="ARBA00022525"/>
    </source>
</evidence>
<comment type="catalytic activity">
    <reaction evidence="9 12">
        <text>cutin + H2O = cutin monomers.</text>
        <dbReference type="EC" id="3.1.1.74"/>
    </reaction>
</comment>
<dbReference type="EC" id="3.1.1.74" evidence="3 12"/>
<dbReference type="InterPro" id="IPR029058">
    <property type="entry name" value="AB_hydrolase_fold"/>
</dbReference>
<gene>
    <name evidence="13" type="ORF">CCHR01_12466</name>
</gene>
<keyword evidence="8 11" id="KW-1015">Disulfide bond</keyword>
<evidence type="ECO:0000313" key="13">
    <source>
        <dbReference type="EMBL" id="KAK1844903.1"/>
    </source>
</evidence>
<dbReference type="SUPFAM" id="SSF53474">
    <property type="entry name" value="alpha/beta-Hydrolases"/>
    <property type="match status" value="1"/>
</dbReference>
<dbReference type="InterPro" id="IPR043580">
    <property type="entry name" value="CUTINASE_1"/>
</dbReference>
<dbReference type="SMART" id="SM01110">
    <property type="entry name" value="Cutinase"/>
    <property type="match status" value="1"/>
</dbReference>
<dbReference type="AlphaFoldDB" id="A0AAD9AB94"/>
<evidence type="ECO:0000256" key="4">
    <source>
        <dbReference type="ARBA" id="ARBA00022487"/>
    </source>
</evidence>
<organism evidence="13 14">
    <name type="scientific">Colletotrichum chrysophilum</name>
    <dbReference type="NCBI Taxonomy" id="1836956"/>
    <lineage>
        <taxon>Eukaryota</taxon>
        <taxon>Fungi</taxon>
        <taxon>Dikarya</taxon>
        <taxon>Ascomycota</taxon>
        <taxon>Pezizomycotina</taxon>
        <taxon>Sordariomycetes</taxon>
        <taxon>Hypocreomycetidae</taxon>
        <taxon>Glomerellales</taxon>
        <taxon>Glomerellaceae</taxon>
        <taxon>Colletotrichum</taxon>
        <taxon>Colletotrichum gloeosporioides species complex</taxon>
    </lineage>
</organism>
<feature type="active site" description="Nucleophile" evidence="10">
    <location>
        <position position="84"/>
    </location>
</feature>
<dbReference type="PRINTS" id="PR00129">
    <property type="entry name" value="CUTINASE"/>
</dbReference>
<dbReference type="PANTHER" id="PTHR48250">
    <property type="entry name" value="CUTINASE 2-RELATED"/>
    <property type="match status" value="1"/>
</dbReference>
<evidence type="ECO:0000256" key="1">
    <source>
        <dbReference type="ARBA" id="ARBA00004613"/>
    </source>
</evidence>
<keyword evidence="6" id="KW-0732">Signal</keyword>
<evidence type="ECO:0000256" key="11">
    <source>
        <dbReference type="PIRSR" id="PIRSR611150-2"/>
    </source>
</evidence>
<evidence type="ECO:0000256" key="2">
    <source>
        <dbReference type="ARBA" id="ARBA00007534"/>
    </source>
</evidence>
<reference evidence="13" key="1">
    <citation type="submission" date="2023-01" db="EMBL/GenBank/DDBJ databases">
        <title>Colletotrichum chrysophilum M932 genome sequence.</title>
        <authorList>
            <person name="Baroncelli R."/>
        </authorList>
    </citation>
    <scope>NUCLEOTIDE SEQUENCE</scope>
    <source>
        <strain evidence="13">M932</strain>
    </source>
</reference>
<sequence>MVVFARGTYEIGNVGVLVGAPFLQVLRELSISGLTIEMQGVEYAANMTGYQLGGDPEGSQKMADTILEVQNQCPRAKVVVSGYSQGAQLVHNALKELKGTNLEEIDAVVTFGDPLYPQIPEGVPGWKMLSVCNAGDGVCRPGRTISLSHISYVERLYEAATFVV</sequence>
<dbReference type="Gene3D" id="3.40.50.1820">
    <property type="entry name" value="alpha/beta hydrolase"/>
    <property type="match status" value="1"/>
</dbReference>
<keyword evidence="5 12" id="KW-0964">Secreted</keyword>
<comment type="subcellular location">
    <subcellularLocation>
        <location evidence="1 12">Secreted</location>
    </subcellularLocation>
</comment>
<evidence type="ECO:0000256" key="9">
    <source>
        <dbReference type="ARBA" id="ARBA00034045"/>
    </source>
</evidence>
<comment type="caution">
    <text evidence="13">The sequence shown here is derived from an EMBL/GenBank/DDBJ whole genome shotgun (WGS) entry which is preliminary data.</text>
</comment>
<comment type="function">
    <text evidence="12">Catalyzes the hydrolysis of complex carboxylic polyesters found in the cell wall of plants. Degrades cutin, a macromolecule that forms the structure of the plant cuticle.</text>
</comment>
<evidence type="ECO:0000313" key="14">
    <source>
        <dbReference type="Proteomes" id="UP001243330"/>
    </source>
</evidence>
<proteinExistence type="inferred from homology"/>
<keyword evidence="14" id="KW-1185">Reference proteome</keyword>
<keyword evidence="4 12" id="KW-0719">Serine esterase</keyword>